<gene>
    <name evidence="2" type="ORF">DCAR_0935473</name>
</gene>
<feature type="compositionally biased region" description="Pro residues" evidence="1">
    <location>
        <begin position="21"/>
        <end position="37"/>
    </location>
</feature>
<feature type="region of interest" description="Disordered" evidence="1">
    <location>
        <begin position="97"/>
        <end position="119"/>
    </location>
</feature>
<name>A0AAF0XX62_DAUCS</name>
<dbReference type="AlphaFoldDB" id="A0AAF0XX62"/>
<proteinExistence type="predicted"/>
<dbReference type="PANTHER" id="PTHR36759">
    <property type="entry name" value="DYNEIN BETA CHAIN, CILIARY PROTEIN"/>
    <property type="match status" value="1"/>
</dbReference>
<evidence type="ECO:0000256" key="1">
    <source>
        <dbReference type="SAM" id="MobiDB-lite"/>
    </source>
</evidence>
<protein>
    <submittedName>
        <fullName evidence="2">Uncharacterized protein</fullName>
    </submittedName>
</protein>
<keyword evidence="3" id="KW-1185">Reference proteome</keyword>
<sequence length="181" mass="19800">MGQALRRASGKLRTSAGDKSPAPPQIKNPVGPTPPAVPFDKVSDGASKINADNMLEEKDPQYDAMLSHMVGRIQSKSGGKSEMGEAFVVERYSRPTPKLRSTKAGGADRFEERPAPSGTLNISQVRQIVQLHQGKSTEHNGPMNIQQIAEKFRIDAAQVERILQFISLPPEDNSKQTKNQQ</sequence>
<dbReference type="PANTHER" id="PTHR36759:SF1">
    <property type="entry name" value="DYNEIN BETA CHAIN, CILIARY PROTEIN"/>
    <property type="match status" value="1"/>
</dbReference>
<evidence type="ECO:0000313" key="3">
    <source>
        <dbReference type="Proteomes" id="UP000077755"/>
    </source>
</evidence>
<reference evidence="2" key="1">
    <citation type="journal article" date="2016" name="Nat. Genet.">
        <title>A high-quality carrot genome assembly provides new insights into carotenoid accumulation and asterid genome evolution.</title>
        <authorList>
            <person name="Iorizzo M."/>
            <person name="Ellison S."/>
            <person name="Senalik D."/>
            <person name="Zeng P."/>
            <person name="Satapoomin P."/>
            <person name="Huang J."/>
            <person name="Bowman M."/>
            <person name="Iovene M."/>
            <person name="Sanseverino W."/>
            <person name="Cavagnaro P."/>
            <person name="Yildiz M."/>
            <person name="Macko-Podgorni A."/>
            <person name="Moranska E."/>
            <person name="Grzebelus E."/>
            <person name="Grzebelus D."/>
            <person name="Ashrafi H."/>
            <person name="Zheng Z."/>
            <person name="Cheng S."/>
            <person name="Spooner D."/>
            <person name="Van Deynze A."/>
            <person name="Simon P."/>
        </authorList>
    </citation>
    <scope>NUCLEOTIDE SEQUENCE</scope>
    <source>
        <tissue evidence="2">Leaf</tissue>
    </source>
</reference>
<evidence type="ECO:0000313" key="2">
    <source>
        <dbReference type="EMBL" id="WOH15926.1"/>
    </source>
</evidence>
<dbReference type="Proteomes" id="UP000077755">
    <property type="component" value="Chromosome 9"/>
</dbReference>
<feature type="region of interest" description="Disordered" evidence="1">
    <location>
        <begin position="1"/>
        <end position="47"/>
    </location>
</feature>
<reference evidence="2" key="2">
    <citation type="submission" date="2022-03" db="EMBL/GenBank/DDBJ databases">
        <title>Draft title - Genomic analysis of global carrot germplasm unveils the trajectory of domestication and the origin of high carotenoid orange carrot.</title>
        <authorList>
            <person name="Iorizzo M."/>
            <person name="Ellison S."/>
            <person name="Senalik D."/>
            <person name="Macko-Podgorni A."/>
            <person name="Grzebelus D."/>
            <person name="Bostan H."/>
            <person name="Rolling W."/>
            <person name="Curaba J."/>
            <person name="Simon P."/>
        </authorList>
    </citation>
    <scope>NUCLEOTIDE SEQUENCE</scope>
    <source>
        <tissue evidence="2">Leaf</tissue>
    </source>
</reference>
<organism evidence="2 3">
    <name type="scientific">Daucus carota subsp. sativus</name>
    <name type="common">Carrot</name>
    <dbReference type="NCBI Taxonomy" id="79200"/>
    <lineage>
        <taxon>Eukaryota</taxon>
        <taxon>Viridiplantae</taxon>
        <taxon>Streptophyta</taxon>
        <taxon>Embryophyta</taxon>
        <taxon>Tracheophyta</taxon>
        <taxon>Spermatophyta</taxon>
        <taxon>Magnoliopsida</taxon>
        <taxon>eudicotyledons</taxon>
        <taxon>Gunneridae</taxon>
        <taxon>Pentapetalae</taxon>
        <taxon>asterids</taxon>
        <taxon>campanulids</taxon>
        <taxon>Apiales</taxon>
        <taxon>Apiaceae</taxon>
        <taxon>Apioideae</taxon>
        <taxon>Scandiceae</taxon>
        <taxon>Daucinae</taxon>
        <taxon>Daucus</taxon>
        <taxon>Daucus sect. Daucus</taxon>
    </lineage>
</organism>
<dbReference type="EMBL" id="CP093351">
    <property type="protein sequence ID" value="WOH15926.1"/>
    <property type="molecule type" value="Genomic_DNA"/>
</dbReference>
<accession>A0AAF0XX62</accession>